<dbReference type="EMBL" id="JBHUMP010000031">
    <property type="protein sequence ID" value="MFD2741582.1"/>
    <property type="molecule type" value="Genomic_DNA"/>
</dbReference>
<dbReference type="PANTHER" id="PTHR47829">
    <property type="entry name" value="HYDROLASE, PUTATIVE (AFU_ORTHOLOGUE AFUA_1G12880)-RELATED"/>
    <property type="match status" value="1"/>
</dbReference>
<proteinExistence type="predicted"/>
<feature type="domain" description="Aminoglycoside phosphotransferase" evidence="1">
    <location>
        <begin position="28"/>
        <end position="250"/>
    </location>
</feature>
<dbReference type="Gene3D" id="3.30.200.20">
    <property type="entry name" value="Phosphorylase Kinase, domain 1"/>
    <property type="match status" value="1"/>
</dbReference>
<dbReference type="InterPro" id="IPR011009">
    <property type="entry name" value="Kinase-like_dom_sf"/>
</dbReference>
<dbReference type="Gene3D" id="3.90.1200.10">
    <property type="match status" value="1"/>
</dbReference>
<gene>
    <name evidence="2" type="ORF">ACFSUD_18615</name>
</gene>
<protein>
    <submittedName>
        <fullName evidence="2">Phosphotransferase family protein</fullName>
    </submittedName>
</protein>
<dbReference type="PANTHER" id="PTHR47829:SF1">
    <property type="entry name" value="HAD FAMILY PHOSPHATASE"/>
    <property type="match status" value="1"/>
</dbReference>
<organism evidence="2 3">
    <name type="scientific">Sulfitobacter aestuarii</name>
    <dbReference type="NCBI Taxonomy" id="2161676"/>
    <lineage>
        <taxon>Bacteria</taxon>
        <taxon>Pseudomonadati</taxon>
        <taxon>Pseudomonadota</taxon>
        <taxon>Alphaproteobacteria</taxon>
        <taxon>Rhodobacterales</taxon>
        <taxon>Roseobacteraceae</taxon>
        <taxon>Sulfitobacter</taxon>
    </lineage>
</organism>
<evidence type="ECO:0000313" key="3">
    <source>
        <dbReference type="Proteomes" id="UP001597474"/>
    </source>
</evidence>
<dbReference type="SUPFAM" id="SSF56112">
    <property type="entry name" value="Protein kinase-like (PK-like)"/>
    <property type="match status" value="1"/>
</dbReference>
<evidence type="ECO:0000259" key="1">
    <source>
        <dbReference type="Pfam" id="PF01636"/>
    </source>
</evidence>
<dbReference type="InterPro" id="IPR041726">
    <property type="entry name" value="ACAD10_11_N"/>
</dbReference>
<reference evidence="3" key="1">
    <citation type="journal article" date="2019" name="Int. J. Syst. Evol. Microbiol.">
        <title>The Global Catalogue of Microorganisms (GCM) 10K type strain sequencing project: providing services to taxonomists for standard genome sequencing and annotation.</title>
        <authorList>
            <consortium name="The Broad Institute Genomics Platform"/>
            <consortium name="The Broad Institute Genome Sequencing Center for Infectious Disease"/>
            <person name="Wu L."/>
            <person name="Ma J."/>
        </authorList>
    </citation>
    <scope>NUCLEOTIDE SEQUENCE [LARGE SCALE GENOMIC DNA]</scope>
    <source>
        <strain evidence="3">TISTR 2562</strain>
    </source>
</reference>
<evidence type="ECO:0000313" key="2">
    <source>
        <dbReference type="EMBL" id="MFD2741582.1"/>
    </source>
</evidence>
<dbReference type="Proteomes" id="UP001597474">
    <property type="component" value="Unassembled WGS sequence"/>
</dbReference>
<accession>A0ABW5UA14</accession>
<dbReference type="Pfam" id="PF01636">
    <property type="entry name" value="APH"/>
    <property type="match status" value="1"/>
</dbReference>
<dbReference type="CDD" id="cd05154">
    <property type="entry name" value="ACAD10_11_N-like"/>
    <property type="match status" value="1"/>
</dbReference>
<name>A0ABW5UA14_9RHOB</name>
<sequence>MSGLDATTLRGWLSRHFPEDGGPDTALTFEPISGGQSNPTYFVNWGARRLVLRRKPTGPILPGAHAIEREFRVLRALEGTDVPVPRALVLEEDAEVLGTPFYVMERLEGRVFSDCALPGLSPEERRAMYLLMAETLARLHAVRPDEVGLSDYGRPSGYFERQLRRWSAQYAESSGPRIAALDRLMDWLPANMPSDDGAVSIAHGDFRLGNMMFHPTEPRVTAVLDWELSTLGHPLADLGFCVMPWQTAPDEYGGILGLDRAALGIPSREEFVAHYHAHARPTPELTNFHRAFALFRFAVIFVGIADRARAGSAASDEAADLGPLAEHFAIRAVQAAGLDEPDNRAESREVVS</sequence>
<dbReference type="InterPro" id="IPR002575">
    <property type="entry name" value="Aminoglycoside_PTrfase"/>
</dbReference>
<dbReference type="InterPro" id="IPR052898">
    <property type="entry name" value="ACAD10-like"/>
</dbReference>
<dbReference type="RefSeq" id="WP_386376008.1">
    <property type="nucleotide sequence ID" value="NZ_JBHUMP010000031.1"/>
</dbReference>
<comment type="caution">
    <text evidence="2">The sequence shown here is derived from an EMBL/GenBank/DDBJ whole genome shotgun (WGS) entry which is preliminary data.</text>
</comment>
<keyword evidence="3" id="KW-1185">Reference proteome</keyword>